<dbReference type="CDD" id="cd20705">
    <property type="entry name" value="MIX_I"/>
    <property type="match status" value="1"/>
</dbReference>
<sequence>MTETLQAEEPIEKEMDVALNSTNTLALTGDHIVGLAGNSEREPTGTLVVALEGQEHAPKTKIPMSNAQPLEHENPLFAGNRQLAIPGLNTAFQYRLHLEIDPNYLVPVHCEHGITGRPGASAEVFSAPTWFVPLLPRMYLDNELDVNREESLGTPSSGFLYIFIDGYLWREIGVQANEDQTNYQLKEINLDVCWGLNNRDVAIDLDDDAILVPQVINGKSLDDVRIAHSQVQWSWRQVEAMGGLHPTDNRVRNREQPIANQRRAKSQGLRTMTRLRNERTQPLTQLLPWFGDQVDHYRTEQDASHPNHHLPQFPLLNPLAIALRHTALCLEALKDLQTAYDEVRENNPHHASGEVIHRLIFDPTLWQMEGEEQWAALEQEMTEPFDGRFPHLYEYRAYLERQDPNWRQSNDINDKIRQYIAVSRWRRTRTYKRDDNGAEFLRDLRERLDERKLSRSLFPGKVKEAIATLDAARKRHFEWLDDKANGLRNRTRLGDQSIPLHSALADYANLDPDSDDNNWLEFLFVWLVLITPLHGRKTTISDLYGFMDTRRASAHLNPEDVGRQWIDQVLDQPSHPIHRMLFPSAQDIDITKPYYKPDDMPNSHFIGSGRFNTRDFARAVARAVAKGETQGAGPGPLSEEDSAEVADNVQNSDAAHSAVGAELFSKEQKELALPLRVLDDFFGWANDLLSADNPDSARGKQRMAIYVRLGQASLLPSLKGMHMVPKGGQVDTEKFVVLGANSVRQQQLASKAATQHRVDQFHAEAQGTGTYTDVYDGNTGQKIGSTLISQEMNWYKGVTPPTPGEAFDAHALWTKTGSDRGRGLTRITAEVDVIAVDKADYWGVEKAKLAAANDNIALGSDGHLYKGGIMGARGLNAVLSLIMLRYEAMTLMGIAGGSLNDRSTFQQQVALYTAVASLIAATGDASIATATLIGKDDVAKRLRQLSFGSWRRASGGVIDLRVFKTLGTIVSGVTSILTAVDAMEHYKRKDHDAAVALGLSAVTGGAMAVIGAGVLLKFGWAAAVPNPVVWALLAFSIGFAVLAHYWRDKPLPDWVSHGPYGEEAFEGTYAVWRDNPEDCYQALMSQLVMPALALEEGYDEKTSQDALIVTMTVPLFAPEADKLCIHTTVECWLARHEPGARYLSGSSHEDERFVKPYRIEQVHNEERTRIERIQYFYSMPEFTGNYNRMNVTFRSRGQIQAGDIVLPAPYKPGLYDDMPENTPVEVDEDQLNWVHTDSFAKTLSR</sequence>
<feature type="transmembrane region" description="Helical" evidence="2">
    <location>
        <begin position="1028"/>
        <end position="1046"/>
    </location>
</feature>
<organism evidence="3 4">
    <name type="scientific">Saccharospirillum salsuginis</name>
    <dbReference type="NCBI Taxonomy" id="418750"/>
    <lineage>
        <taxon>Bacteria</taxon>
        <taxon>Pseudomonadati</taxon>
        <taxon>Pseudomonadota</taxon>
        <taxon>Gammaproteobacteria</taxon>
        <taxon>Oceanospirillales</taxon>
        <taxon>Saccharospirillaceae</taxon>
        <taxon>Saccharospirillum</taxon>
    </lineage>
</organism>
<protein>
    <submittedName>
        <fullName evidence="3">Uncharacterized protein</fullName>
    </submittedName>
</protein>
<feature type="region of interest" description="Disordered" evidence="1">
    <location>
        <begin position="625"/>
        <end position="644"/>
    </location>
</feature>
<keyword evidence="4" id="KW-1185">Reference proteome</keyword>
<keyword evidence="2" id="KW-0472">Membrane</keyword>
<name>A0A918JZD3_9GAMM</name>
<keyword evidence="2" id="KW-1133">Transmembrane helix</keyword>
<dbReference type="Proteomes" id="UP000626148">
    <property type="component" value="Unassembled WGS sequence"/>
</dbReference>
<evidence type="ECO:0000313" key="3">
    <source>
        <dbReference type="EMBL" id="GGX39229.1"/>
    </source>
</evidence>
<comment type="caution">
    <text evidence="3">The sequence shown here is derived from an EMBL/GenBank/DDBJ whole genome shotgun (WGS) entry which is preliminary data.</text>
</comment>
<evidence type="ECO:0000256" key="2">
    <source>
        <dbReference type="SAM" id="Phobius"/>
    </source>
</evidence>
<reference evidence="3" key="1">
    <citation type="journal article" date="2014" name="Int. J. Syst. Evol. Microbiol.">
        <title>Complete genome sequence of Corynebacterium casei LMG S-19264T (=DSM 44701T), isolated from a smear-ripened cheese.</title>
        <authorList>
            <consortium name="US DOE Joint Genome Institute (JGI-PGF)"/>
            <person name="Walter F."/>
            <person name="Albersmeier A."/>
            <person name="Kalinowski J."/>
            <person name="Ruckert C."/>
        </authorList>
    </citation>
    <scope>NUCLEOTIDE SEQUENCE</scope>
    <source>
        <strain evidence="3">KCTC 22169</strain>
    </source>
</reference>
<dbReference type="EMBL" id="BMXR01000001">
    <property type="protein sequence ID" value="GGX39229.1"/>
    <property type="molecule type" value="Genomic_DNA"/>
</dbReference>
<dbReference type="AlphaFoldDB" id="A0A918JZD3"/>
<dbReference type="RefSeq" id="WP_189606626.1">
    <property type="nucleotide sequence ID" value="NZ_BMXR01000001.1"/>
</dbReference>
<evidence type="ECO:0000313" key="4">
    <source>
        <dbReference type="Proteomes" id="UP000626148"/>
    </source>
</evidence>
<accession>A0A918JZD3</accession>
<keyword evidence="2" id="KW-0812">Transmembrane</keyword>
<feature type="transmembrane region" description="Helical" evidence="2">
    <location>
        <begin position="909"/>
        <end position="933"/>
    </location>
</feature>
<reference evidence="3" key="2">
    <citation type="submission" date="2020-09" db="EMBL/GenBank/DDBJ databases">
        <authorList>
            <person name="Sun Q."/>
            <person name="Kim S."/>
        </authorList>
    </citation>
    <scope>NUCLEOTIDE SEQUENCE</scope>
    <source>
        <strain evidence="3">KCTC 22169</strain>
    </source>
</reference>
<evidence type="ECO:0000256" key="1">
    <source>
        <dbReference type="SAM" id="MobiDB-lite"/>
    </source>
</evidence>
<proteinExistence type="predicted"/>
<gene>
    <name evidence="3" type="ORF">GCM10007392_01960</name>
</gene>
<feature type="transmembrane region" description="Helical" evidence="2">
    <location>
        <begin position="993"/>
        <end position="1016"/>
    </location>
</feature>